<dbReference type="SUPFAM" id="SSF88713">
    <property type="entry name" value="Glycoside hydrolase/deacetylase"/>
    <property type="match status" value="1"/>
</dbReference>
<evidence type="ECO:0000256" key="1">
    <source>
        <dbReference type="SAM" id="MobiDB-lite"/>
    </source>
</evidence>
<evidence type="ECO:0000313" key="2">
    <source>
        <dbReference type="EMBL" id="PVD19827.1"/>
    </source>
</evidence>
<name>A0A2T7NF63_POMCA</name>
<protein>
    <submittedName>
        <fullName evidence="2">Uncharacterized protein</fullName>
    </submittedName>
</protein>
<dbReference type="OrthoDB" id="504708at2759"/>
<proteinExistence type="predicted"/>
<dbReference type="InterPro" id="IPR011330">
    <property type="entry name" value="Glyco_hydro/deAcase_b/a-brl"/>
</dbReference>
<dbReference type="Proteomes" id="UP000245119">
    <property type="component" value="Linkage Group LG13"/>
</dbReference>
<organism evidence="2 3">
    <name type="scientific">Pomacea canaliculata</name>
    <name type="common">Golden apple snail</name>
    <dbReference type="NCBI Taxonomy" id="400727"/>
    <lineage>
        <taxon>Eukaryota</taxon>
        <taxon>Metazoa</taxon>
        <taxon>Spiralia</taxon>
        <taxon>Lophotrochozoa</taxon>
        <taxon>Mollusca</taxon>
        <taxon>Gastropoda</taxon>
        <taxon>Caenogastropoda</taxon>
        <taxon>Architaenioglossa</taxon>
        <taxon>Ampullarioidea</taxon>
        <taxon>Ampullariidae</taxon>
        <taxon>Pomacea</taxon>
    </lineage>
</organism>
<dbReference type="EMBL" id="PZQS01000013">
    <property type="protein sequence ID" value="PVD19827.1"/>
    <property type="molecule type" value="Genomic_DNA"/>
</dbReference>
<reference evidence="2 3" key="1">
    <citation type="submission" date="2018-04" db="EMBL/GenBank/DDBJ databases">
        <title>The genome of golden apple snail Pomacea canaliculata provides insight into stress tolerance and invasive adaptation.</title>
        <authorList>
            <person name="Liu C."/>
            <person name="Liu B."/>
            <person name="Ren Y."/>
            <person name="Zhang Y."/>
            <person name="Wang H."/>
            <person name="Li S."/>
            <person name="Jiang F."/>
            <person name="Yin L."/>
            <person name="Zhang G."/>
            <person name="Qian W."/>
            <person name="Fan W."/>
        </authorList>
    </citation>
    <scope>NUCLEOTIDE SEQUENCE [LARGE SCALE GENOMIC DNA]</scope>
    <source>
        <strain evidence="2">SZHN2017</strain>
        <tissue evidence="2">Muscle</tissue>
    </source>
</reference>
<accession>A0A2T7NF63</accession>
<feature type="compositionally biased region" description="Basic and acidic residues" evidence="1">
    <location>
        <begin position="314"/>
        <end position="329"/>
    </location>
</feature>
<evidence type="ECO:0000313" key="3">
    <source>
        <dbReference type="Proteomes" id="UP000245119"/>
    </source>
</evidence>
<gene>
    <name evidence="2" type="ORF">C0Q70_20318</name>
</gene>
<sequence length="370" mass="43257">MEAGEPQRLSGGGYVVRIQQFHGLLHGAQAARTRLGNRGPQSDHRLPHAWWAEASREDIENEIVTQRHNLAQLADIPVTDIRGWRSPFLQPSGDNMFEVLYENNFTYDATMTYPFPRNVFSPVMWPFTLDYSYTLVCNIQPCPKQTYPGLWVIPVVVMMDYREHLPCAYVDHCTNEPRNQYESFEMLWKNFLRNYRTNRAPVYVNLHSVWLETDFHMEAMDEFIQRLLGMKDVYLLSVHKALEWVSHPTPLSRIMDFKPWQCDFTPNQEDKEFCSFTFRPIKSTTTRRTTTTSRTRYHNTAEDQDNDIDDEEDRDHNGFAKENMEDNRGKGHRHHAHRPWFLRGTAVSSLPPVEVILLLAGLSVLMFVST</sequence>
<dbReference type="AlphaFoldDB" id="A0A2T7NF63"/>
<comment type="caution">
    <text evidence="2">The sequence shown here is derived from an EMBL/GenBank/DDBJ whole genome shotgun (WGS) entry which is preliminary data.</text>
</comment>
<feature type="region of interest" description="Disordered" evidence="1">
    <location>
        <begin position="287"/>
        <end position="334"/>
    </location>
</feature>
<dbReference type="GO" id="GO:0005975">
    <property type="term" value="P:carbohydrate metabolic process"/>
    <property type="evidence" value="ECO:0007669"/>
    <property type="project" value="InterPro"/>
</dbReference>
<dbReference type="PANTHER" id="PTHR45985:SF3">
    <property type="entry name" value="CHITIN DEACETYLASE-LIKE 4"/>
    <property type="match status" value="1"/>
</dbReference>
<dbReference type="Gene3D" id="3.20.20.370">
    <property type="entry name" value="Glycoside hydrolase/deacetylase"/>
    <property type="match status" value="1"/>
</dbReference>
<dbReference type="PANTHER" id="PTHR45985">
    <property type="match status" value="1"/>
</dbReference>
<dbReference type="InterPro" id="IPR052740">
    <property type="entry name" value="CE4"/>
</dbReference>
<keyword evidence="3" id="KW-1185">Reference proteome</keyword>
<feature type="compositionally biased region" description="Acidic residues" evidence="1">
    <location>
        <begin position="302"/>
        <end position="313"/>
    </location>
</feature>